<evidence type="ECO:0000313" key="1">
    <source>
        <dbReference type="EMBL" id="KAK9088708.1"/>
    </source>
</evidence>
<protein>
    <submittedName>
        <fullName evidence="1">Uncharacterized protein</fullName>
    </submittedName>
</protein>
<comment type="caution">
    <text evidence="1">The sequence shown here is derived from an EMBL/GenBank/DDBJ whole genome shotgun (WGS) entry which is preliminary data.</text>
</comment>
<name>A0AAP0HHJ6_9MAGN</name>
<organism evidence="1 2">
    <name type="scientific">Stephania cephalantha</name>
    <dbReference type="NCBI Taxonomy" id="152367"/>
    <lineage>
        <taxon>Eukaryota</taxon>
        <taxon>Viridiplantae</taxon>
        <taxon>Streptophyta</taxon>
        <taxon>Embryophyta</taxon>
        <taxon>Tracheophyta</taxon>
        <taxon>Spermatophyta</taxon>
        <taxon>Magnoliopsida</taxon>
        <taxon>Ranunculales</taxon>
        <taxon>Menispermaceae</taxon>
        <taxon>Menispermoideae</taxon>
        <taxon>Cissampelideae</taxon>
        <taxon>Stephania</taxon>
    </lineage>
</organism>
<accession>A0AAP0HHJ6</accession>
<dbReference type="Proteomes" id="UP001419268">
    <property type="component" value="Unassembled WGS sequence"/>
</dbReference>
<sequence>MKYNLMNMEIERETLEGDDYTLVFDELVQIFANSSTRWPQILQFSLKFQFFSCFLG</sequence>
<dbReference type="AlphaFoldDB" id="A0AAP0HHJ6"/>
<proteinExistence type="predicted"/>
<gene>
    <name evidence="1" type="ORF">Scep_027790</name>
</gene>
<reference evidence="1 2" key="1">
    <citation type="submission" date="2024-01" db="EMBL/GenBank/DDBJ databases">
        <title>Genome assemblies of Stephania.</title>
        <authorList>
            <person name="Yang L."/>
        </authorList>
    </citation>
    <scope>NUCLEOTIDE SEQUENCE [LARGE SCALE GENOMIC DNA]</scope>
    <source>
        <strain evidence="1">JXDWG</strain>
        <tissue evidence="1">Leaf</tissue>
    </source>
</reference>
<dbReference type="EMBL" id="JBBNAG010000012">
    <property type="protein sequence ID" value="KAK9088708.1"/>
    <property type="molecule type" value="Genomic_DNA"/>
</dbReference>
<evidence type="ECO:0000313" key="2">
    <source>
        <dbReference type="Proteomes" id="UP001419268"/>
    </source>
</evidence>
<keyword evidence="2" id="KW-1185">Reference proteome</keyword>